<keyword evidence="4" id="KW-1185">Reference proteome</keyword>
<feature type="compositionally biased region" description="Basic residues" evidence="1">
    <location>
        <begin position="267"/>
        <end position="286"/>
    </location>
</feature>
<feature type="compositionally biased region" description="Low complexity" evidence="1">
    <location>
        <begin position="322"/>
        <end position="331"/>
    </location>
</feature>
<dbReference type="PROSITE" id="PS50229">
    <property type="entry name" value="WH1"/>
    <property type="match status" value="1"/>
</dbReference>
<reference evidence="3" key="1">
    <citation type="submission" date="2021-01" db="EMBL/GenBank/DDBJ databases">
        <authorList>
            <person name="Li R."/>
            <person name="Bekaert M."/>
        </authorList>
    </citation>
    <scope>NUCLEOTIDE SEQUENCE</scope>
    <source>
        <strain evidence="3">Farmed</strain>
    </source>
</reference>
<dbReference type="GO" id="GO:0006357">
    <property type="term" value="P:regulation of transcription by RNA polymerase II"/>
    <property type="evidence" value="ECO:0007669"/>
    <property type="project" value="InterPro"/>
</dbReference>
<feature type="region of interest" description="Disordered" evidence="1">
    <location>
        <begin position="88"/>
        <end position="118"/>
    </location>
</feature>
<feature type="domain" description="WH1" evidence="2">
    <location>
        <begin position="138"/>
        <end position="258"/>
    </location>
</feature>
<dbReference type="InterPro" id="IPR039142">
    <property type="entry name" value="NRF1/Ewg"/>
</dbReference>
<evidence type="ECO:0000256" key="1">
    <source>
        <dbReference type="SAM" id="MobiDB-lite"/>
    </source>
</evidence>
<name>A0A812DM52_ACAPH</name>
<dbReference type="AlphaFoldDB" id="A0A812DM52"/>
<feature type="region of interest" description="Disordered" evidence="1">
    <location>
        <begin position="308"/>
        <end position="342"/>
    </location>
</feature>
<dbReference type="Gene3D" id="2.30.29.30">
    <property type="entry name" value="Pleckstrin-homology domain (PH domain)/Phosphotyrosine-binding domain (PTB)"/>
    <property type="match status" value="1"/>
</dbReference>
<organism evidence="3 4">
    <name type="scientific">Acanthosepion pharaonis</name>
    <name type="common">Pharaoh cuttlefish</name>
    <name type="synonym">Sepia pharaonis</name>
    <dbReference type="NCBI Taxonomy" id="158019"/>
    <lineage>
        <taxon>Eukaryota</taxon>
        <taxon>Metazoa</taxon>
        <taxon>Spiralia</taxon>
        <taxon>Lophotrochozoa</taxon>
        <taxon>Mollusca</taxon>
        <taxon>Cephalopoda</taxon>
        <taxon>Coleoidea</taxon>
        <taxon>Decapodiformes</taxon>
        <taxon>Sepiida</taxon>
        <taxon>Sepiina</taxon>
        <taxon>Sepiidae</taxon>
        <taxon>Acanthosepion</taxon>
    </lineage>
</organism>
<comment type="caution">
    <text evidence="3">The sequence shown here is derived from an EMBL/GenBank/DDBJ whole genome shotgun (WGS) entry which is preliminary data.</text>
</comment>
<dbReference type="InterPro" id="IPR011993">
    <property type="entry name" value="PH-like_dom_sf"/>
</dbReference>
<evidence type="ECO:0000313" key="4">
    <source>
        <dbReference type="Proteomes" id="UP000597762"/>
    </source>
</evidence>
<feature type="compositionally biased region" description="Acidic residues" evidence="1">
    <location>
        <begin position="332"/>
        <end position="342"/>
    </location>
</feature>
<evidence type="ECO:0000259" key="2">
    <source>
        <dbReference type="PROSITE" id="PS50229"/>
    </source>
</evidence>
<proteinExistence type="predicted"/>
<gene>
    <name evidence="3" type="ORF">SPHA_59206</name>
</gene>
<feature type="region of interest" description="Disordered" evidence="1">
    <location>
        <begin position="261"/>
        <end position="288"/>
    </location>
</feature>
<dbReference type="InterPro" id="IPR000697">
    <property type="entry name" value="WH1/EVH1_dom"/>
</dbReference>
<dbReference type="PANTHER" id="PTHR20338">
    <property type="entry name" value="NUCLEAR RESPIRATORY FACTOR 1"/>
    <property type="match status" value="1"/>
</dbReference>
<dbReference type="EMBL" id="CAHIKZ030004103">
    <property type="protein sequence ID" value="CAE1307107.1"/>
    <property type="molecule type" value="Genomic_DNA"/>
</dbReference>
<evidence type="ECO:0000313" key="3">
    <source>
        <dbReference type="EMBL" id="CAE1307107.1"/>
    </source>
</evidence>
<protein>
    <recommendedName>
        <fullName evidence="2">WH1 domain-containing protein</fullName>
    </recommendedName>
</protein>
<sequence length="342" mass="38435">MDSAHLYMIKEESPDRPQESRLLAAAAAVKQQQKLNAVANEPPVYCSTDKILKGNPHLKPPVDPVKDGIRRITEKYDSLGRMLSQCENNSKNNLKKPPMSDASSDISDVPPSTASTSSTCASEALSEHDLLQVEMFYKSHKTEVFVCQCQANLYFGSVRQSSECDQWEYAMMGIPLLVLDTGEHHRKRRLHFILAEKGTGFVMWRDVIDHLTKYSAPSSSFHTLHISIDHTKLAGLSFDDTEAATQFLEVLRQLTSDPNDDILNLSRSKKNKKKEQKPKMKKFRPPKKTDISQPCCFVHVTKLERTENGSSLGCPFKTTVPNDLNRSSSSELSEDSATEQFK</sequence>
<dbReference type="OrthoDB" id="10021476at2759"/>
<dbReference type="GO" id="GO:0003700">
    <property type="term" value="F:DNA-binding transcription factor activity"/>
    <property type="evidence" value="ECO:0007669"/>
    <property type="project" value="InterPro"/>
</dbReference>
<accession>A0A812DM52</accession>
<dbReference type="Proteomes" id="UP000597762">
    <property type="component" value="Unassembled WGS sequence"/>
</dbReference>